<evidence type="ECO:0000259" key="3">
    <source>
        <dbReference type="Pfam" id="PF08544"/>
    </source>
</evidence>
<keyword evidence="5" id="KW-1185">Reference proteome</keyword>
<dbReference type="Proteomes" id="UP000278627">
    <property type="component" value="Unassembled WGS sequence"/>
</dbReference>
<evidence type="ECO:0000313" key="5">
    <source>
        <dbReference type="Proteomes" id="UP000278627"/>
    </source>
</evidence>
<proteinExistence type="predicted"/>
<keyword evidence="2" id="KW-0067">ATP-binding</keyword>
<name>A0A0N4TEK2_BRUPA</name>
<dbReference type="PANTHER" id="PTHR10457:SF7">
    <property type="entry name" value="GALACTOKINASE-RELATED"/>
    <property type="match status" value="1"/>
</dbReference>
<sequence>MEADRVRLFHEACKSGNVEEMGKLMTESHNSCKELFECSCNKLDEVENCLRNGALGARLTGAGWGGCAVALFDIKQSDLEVLFWSGPASGIQLMKC</sequence>
<dbReference type="STRING" id="6280.A0A0N4TEK2"/>
<accession>A0A0N4TEK2</accession>
<evidence type="ECO:0000313" key="4">
    <source>
        <dbReference type="EMBL" id="VDN87789.1"/>
    </source>
</evidence>
<dbReference type="Gene3D" id="3.30.70.890">
    <property type="entry name" value="GHMP kinase, C-terminal domain"/>
    <property type="match status" value="1"/>
</dbReference>
<dbReference type="WBParaSite" id="BPAG_0000664001-mRNA-1">
    <property type="protein sequence ID" value="BPAG_0000664001-mRNA-1"/>
    <property type="gene ID" value="BPAG_0000664001"/>
</dbReference>
<dbReference type="AlphaFoldDB" id="A0A0N4TEK2"/>
<dbReference type="Pfam" id="PF08544">
    <property type="entry name" value="GHMP_kinases_C"/>
    <property type="match status" value="1"/>
</dbReference>
<gene>
    <name evidence="4" type="ORF">BPAG_LOCUS6603</name>
</gene>
<dbReference type="GO" id="GO:0005829">
    <property type="term" value="C:cytosol"/>
    <property type="evidence" value="ECO:0007669"/>
    <property type="project" value="TreeGrafter"/>
</dbReference>
<evidence type="ECO:0000256" key="1">
    <source>
        <dbReference type="ARBA" id="ARBA00022741"/>
    </source>
</evidence>
<evidence type="ECO:0000256" key="2">
    <source>
        <dbReference type="ARBA" id="ARBA00022840"/>
    </source>
</evidence>
<evidence type="ECO:0000313" key="6">
    <source>
        <dbReference type="WBParaSite" id="BPAG_0000664001-mRNA-1"/>
    </source>
</evidence>
<reference evidence="6" key="1">
    <citation type="submission" date="2017-02" db="UniProtKB">
        <authorList>
            <consortium name="WormBaseParasite"/>
        </authorList>
    </citation>
    <scope>IDENTIFICATION</scope>
</reference>
<protein>
    <submittedName>
        <fullName evidence="6">GHMP_kinases_C domain-containing protein</fullName>
    </submittedName>
</protein>
<dbReference type="PANTHER" id="PTHR10457">
    <property type="entry name" value="MEVALONATE KINASE/GALACTOKINASE"/>
    <property type="match status" value="1"/>
</dbReference>
<dbReference type="GO" id="GO:0004335">
    <property type="term" value="F:galactokinase activity"/>
    <property type="evidence" value="ECO:0007669"/>
    <property type="project" value="TreeGrafter"/>
</dbReference>
<dbReference type="SUPFAM" id="SSF55060">
    <property type="entry name" value="GHMP Kinase, C-terminal domain"/>
    <property type="match status" value="1"/>
</dbReference>
<organism evidence="6">
    <name type="scientific">Brugia pahangi</name>
    <name type="common">Filarial nematode worm</name>
    <dbReference type="NCBI Taxonomy" id="6280"/>
    <lineage>
        <taxon>Eukaryota</taxon>
        <taxon>Metazoa</taxon>
        <taxon>Ecdysozoa</taxon>
        <taxon>Nematoda</taxon>
        <taxon>Chromadorea</taxon>
        <taxon>Rhabditida</taxon>
        <taxon>Spirurina</taxon>
        <taxon>Spiruromorpha</taxon>
        <taxon>Filarioidea</taxon>
        <taxon>Onchocercidae</taxon>
        <taxon>Brugia</taxon>
    </lineage>
</organism>
<dbReference type="GO" id="GO:0005524">
    <property type="term" value="F:ATP binding"/>
    <property type="evidence" value="ECO:0007669"/>
    <property type="project" value="UniProtKB-KW"/>
</dbReference>
<dbReference type="GO" id="GO:0006012">
    <property type="term" value="P:galactose metabolic process"/>
    <property type="evidence" value="ECO:0007669"/>
    <property type="project" value="TreeGrafter"/>
</dbReference>
<reference evidence="4 5" key="2">
    <citation type="submission" date="2018-11" db="EMBL/GenBank/DDBJ databases">
        <authorList>
            <consortium name="Pathogen Informatics"/>
        </authorList>
    </citation>
    <scope>NUCLEOTIDE SEQUENCE [LARGE SCALE GENOMIC DNA]</scope>
</reference>
<keyword evidence="1" id="KW-0547">Nucleotide-binding</keyword>
<feature type="domain" description="GHMP kinase C-terminal" evidence="3">
    <location>
        <begin position="10"/>
        <end position="73"/>
    </location>
</feature>
<dbReference type="InterPro" id="IPR013750">
    <property type="entry name" value="GHMP_kinase_C_dom"/>
</dbReference>
<dbReference type="EMBL" id="UZAD01006249">
    <property type="protein sequence ID" value="VDN87789.1"/>
    <property type="molecule type" value="Genomic_DNA"/>
</dbReference>
<dbReference type="InterPro" id="IPR036554">
    <property type="entry name" value="GHMP_kinase_C_sf"/>
</dbReference>